<keyword evidence="5" id="KW-1279">T cell receptor</keyword>
<evidence type="ECO:0000256" key="3">
    <source>
        <dbReference type="ARBA" id="ARBA00023170"/>
    </source>
</evidence>
<protein>
    <recommendedName>
        <fullName evidence="7">Ig-like domain-containing protein</fullName>
    </recommendedName>
</protein>
<evidence type="ECO:0000256" key="2">
    <source>
        <dbReference type="ARBA" id="ARBA00023130"/>
    </source>
</evidence>
<dbReference type="GO" id="GO:0002250">
    <property type="term" value="P:adaptive immune response"/>
    <property type="evidence" value="ECO:0007669"/>
    <property type="project" value="UniProtKB-KW"/>
</dbReference>
<dbReference type="GO" id="GO:0042101">
    <property type="term" value="C:T cell receptor complex"/>
    <property type="evidence" value="ECO:0007669"/>
    <property type="project" value="UniProtKB-KW"/>
</dbReference>
<evidence type="ECO:0000259" key="7">
    <source>
        <dbReference type="PROSITE" id="PS50835"/>
    </source>
</evidence>
<evidence type="ECO:0000256" key="6">
    <source>
        <dbReference type="SAM" id="Phobius"/>
    </source>
</evidence>
<dbReference type="OrthoDB" id="8947657at2759"/>
<evidence type="ECO:0000313" key="8">
    <source>
        <dbReference type="EMBL" id="KAG7327664.1"/>
    </source>
</evidence>
<dbReference type="SMART" id="SM00409">
    <property type="entry name" value="IG"/>
    <property type="match status" value="1"/>
</dbReference>
<keyword evidence="1" id="KW-0732">Signal</keyword>
<feature type="transmembrane region" description="Helical" evidence="6">
    <location>
        <begin position="35"/>
        <end position="54"/>
    </location>
</feature>
<keyword evidence="9" id="KW-1185">Reference proteome</keyword>
<name>A0A9D3SQ68_9TELE</name>
<accession>A0A9D3SQ68</accession>
<dbReference type="CDD" id="cd00099">
    <property type="entry name" value="IgV"/>
    <property type="match status" value="1"/>
</dbReference>
<comment type="caution">
    <text evidence="8">The sequence shown here is derived from an EMBL/GenBank/DDBJ whole genome shotgun (WGS) entry which is preliminary data.</text>
</comment>
<keyword evidence="2" id="KW-1064">Adaptive immunity</keyword>
<keyword evidence="4" id="KW-0393">Immunoglobulin domain</keyword>
<dbReference type="PROSITE" id="PS50835">
    <property type="entry name" value="IG_LIKE"/>
    <property type="match status" value="1"/>
</dbReference>
<dbReference type="Proteomes" id="UP000824219">
    <property type="component" value="Linkage Group LG10"/>
</dbReference>
<dbReference type="Pfam" id="PF07686">
    <property type="entry name" value="V-set"/>
    <property type="match status" value="1"/>
</dbReference>
<reference evidence="8 9" key="1">
    <citation type="submission" date="2021-06" db="EMBL/GenBank/DDBJ databases">
        <title>Chromosome-level genome assembly of the red-tail catfish (Hemibagrus wyckioides).</title>
        <authorList>
            <person name="Shao F."/>
        </authorList>
    </citation>
    <scope>NUCLEOTIDE SEQUENCE [LARGE SCALE GENOMIC DNA]</scope>
    <source>
        <strain evidence="8">EC202008001</strain>
        <tissue evidence="8">Blood</tissue>
    </source>
</reference>
<evidence type="ECO:0000256" key="5">
    <source>
        <dbReference type="ARBA" id="ARBA00043266"/>
    </source>
</evidence>
<dbReference type="AlphaFoldDB" id="A0A9D3SQ68"/>
<sequence length="161" mass="18386">MKPEGLSVVGDHLCCHTDSPSYKLTSQHGFVELDMIPKVTLFFFLCITLHCFLWQTSTGISVKRGKNVTLTCPLRPNKKIGIMTWYKQNPGQGVQLLLIYNFTVPPHVRYGIGINTHRYVVLLQKRHRAYHRLRIISAAENDAATYYCGYSEKNGDNEKRG</sequence>
<feature type="domain" description="Ig-like" evidence="7">
    <location>
        <begin position="37"/>
        <end position="148"/>
    </location>
</feature>
<dbReference type="PANTHER" id="PTHR19367">
    <property type="entry name" value="T-CELL RECEPTOR ALPHA CHAIN V REGION"/>
    <property type="match status" value="1"/>
</dbReference>
<keyword evidence="5" id="KW-0391">Immunity</keyword>
<dbReference type="InterPro" id="IPR013783">
    <property type="entry name" value="Ig-like_fold"/>
</dbReference>
<dbReference type="Gene3D" id="2.60.40.10">
    <property type="entry name" value="Immunoglobulins"/>
    <property type="match status" value="1"/>
</dbReference>
<keyword evidence="3" id="KW-0675">Receptor</keyword>
<dbReference type="SUPFAM" id="SSF48726">
    <property type="entry name" value="Immunoglobulin"/>
    <property type="match status" value="1"/>
</dbReference>
<keyword evidence="6" id="KW-0472">Membrane</keyword>
<dbReference type="EMBL" id="JAHKSW010000010">
    <property type="protein sequence ID" value="KAG7327664.1"/>
    <property type="molecule type" value="Genomic_DNA"/>
</dbReference>
<evidence type="ECO:0000313" key="9">
    <source>
        <dbReference type="Proteomes" id="UP000824219"/>
    </source>
</evidence>
<keyword evidence="6" id="KW-0812">Transmembrane</keyword>
<proteinExistence type="predicted"/>
<dbReference type="InterPro" id="IPR007110">
    <property type="entry name" value="Ig-like_dom"/>
</dbReference>
<dbReference type="InterPro" id="IPR003599">
    <property type="entry name" value="Ig_sub"/>
</dbReference>
<gene>
    <name evidence="8" type="ORF">KOW79_009270</name>
</gene>
<evidence type="ECO:0000256" key="4">
    <source>
        <dbReference type="ARBA" id="ARBA00023319"/>
    </source>
</evidence>
<dbReference type="PANTHER" id="PTHR19367:SF18">
    <property type="entry name" value="T CELL RECEPTOR ALPHA VARIABLE 16"/>
    <property type="match status" value="1"/>
</dbReference>
<evidence type="ECO:0000256" key="1">
    <source>
        <dbReference type="ARBA" id="ARBA00022729"/>
    </source>
</evidence>
<dbReference type="InterPro" id="IPR013106">
    <property type="entry name" value="Ig_V-set"/>
</dbReference>
<organism evidence="8 9">
    <name type="scientific">Hemibagrus wyckioides</name>
    <dbReference type="NCBI Taxonomy" id="337641"/>
    <lineage>
        <taxon>Eukaryota</taxon>
        <taxon>Metazoa</taxon>
        <taxon>Chordata</taxon>
        <taxon>Craniata</taxon>
        <taxon>Vertebrata</taxon>
        <taxon>Euteleostomi</taxon>
        <taxon>Actinopterygii</taxon>
        <taxon>Neopterygii</taxon>
        <taxon>Teleostei</taxon>
        <taxon>Ostariophysi</taxon>
        <taxon>Siluriformes</taxon>
        <taxon>Bagridae</taxon>
        <taxon>Hemibagrus</taxon>
    </lineage>
</organism>
<dbReference type="InterPro" id="IPR051287">
    <property type="entry name" value="TCR_variable_region"/>
</dbReference>
<dbReference type="InterPro" id="IPR036179">
    <property type="entry name" value="Ig-like_dom_sf"/>
</dbReference>
<keyword evidence="6" id="KW-1133">Transmembrane helix</keyword>